<feature type="transmembrane region" description="Helical" evidence="2">
    <location>
        <begin position="389"/>
        <end position="411"/>
    </location>
</feature>
<dbReference type="KEGG" id="ima:PO878_15450"/>
<feature type="region of interest" description="Disordered" evidence="1">
    <location>
        <begin position="1"/>
        <end position="20"/>
    </location>
</feature>
<dbReference type="Proteomes" id="UP001216390">
    <property type="component" value="Chromosome"/>
</dbReference>
<evidence type="ECO:0000313" key="3">
    <source>
        <dbReference type="EMBL" id="WCO65898.1"/>
    </source>
</evidence>
<keyword evidence="2" id="KW-0812">Transmembrane</keyword>
<evidence type="ECO:0000256" key="2">
    <source>
        <dbReference type="SAM" id="Phobius"/>
    </source>
</evidence>
<accession>A0AAE9Y7K9</accession>
<feature type="transmembrane region" description="Helical" evidence="2">
    <location>
        <begin position="313"/>
        <end position="331"/>
    </location>
</feature>
<keyword evidence="2" id="KW-0472">Membrane</keyword>
<feature type="transmembrane region" description="Helical" evidence="2">
    <location>
        <begin position="25"/>
        <end position="42"/>
    </location>
</feature>
<organism evidence="3 4">
    <name type="scientific">Iamia majanohamensis</name>
    <dbReference type="NCBI Taxonomy" id="467976"/>
    <lineage>
        <taxon>Bacteria</taxon>
        <taxon>Bacillati</taxon>
        <taxon>Actinomycetota</taxon>
        <taxon>Acidimicrobiia</taxon>
        <taxon>Acidimicrobiales</taxon>
        <taxon>Iamiaceae</taxon>
        <taxon>Iamia</taxon>
    </lineage>
</organism>
<proteinExistence type="predicted"/>
<reference evidence="3" key="1">
    <citation type="submission" date="2023-01" db="EMBL/GenBank/DDBJ databases">
        <title>The diversity of Class Acidimicrobiia in South China Sea sediment environments and the proposal of Iamia marina sp. nov., a novel species of the genus Iamia.</title>
        <authorList>
            <person name="He Y."/>
            <person name="Tian X."/>
        </authorList>
    </citation>
    <scope>NUCLEOTIDE SEQUENCE</scope>
    <source>
        <strain evidence="3">DSM 19957</strain>
    </source>
</reference>
<keyword evidence="2" id="KW-1133">Transmembrane helix</keyword>
<name>A0AAE9Y7K9_9ACTN</name>
<feature type="transmembrane region" description="Helical" evidence="2">
    <location>
        <begin position="163"/>
        <end position="186"/>
    </location>
</feature>
<evidence type="ECO:0000256" key="1">
    <source>
        <dbReference type="SAM" id="MobiDB-lite"/>
    </source>
</evidence>
<gene>
    <name evidence="3" type="ORF">PO878_15450</name>
</gene>
<dbReference type="Pfam" id="PF26314">
    <property type="entry name" value="MptA_B_family"/>
    <property type="match status" value="1"/>
</dbReference>
<dbReference type="RefSeq" id="WP_272735424.1">
    <property type="nucleotide sequence ID" value="NZ_CP116942.1"/>
</dbReference>
<feature type="transmembrane region" description="Helical" evidence="2">
    <location>
        <begin position="254"/>
        <end position="273"/>
    </location>
</feature>
<sequence length="413" mass="44098">MAATDAPGRPDAAVEEPTPPAGPGLAVPAIAYCGTAALLLVLQHVSARVLREPDYSFTRWRGLRDYLASWSQFDGPEYLSIARDGYTYTAGQRSPVVWFPLYPDLVRVVEPVIGDHLVAGVLISLVAGLAASLLYWRWTALHGIDGTARLVAFAMLAAYPYGWYLYGVVHSDALFLALVVGAFLLVGRDRFLLGGLVGALATATRPTGLALVPALVVLGLQRDGVLTVPDGARGLVARLALPVRVQASRLRARTLAPGLSVLGVGAYCAYLWVRFGAPLLFVTNQRTYHPEGVPLLKAAFFVRWREVAETPTYTITITVQAAIALAVLLSVPAVARRFGFAYGLYVAVLVAIPTVSTGDFMGTGRYLMAAFPCFALAGERLAPHARARVLVPLACALAMVGMSAAFARSVYLT</sequence>
<protein>
    <recommendedName>
        <fullName evidence="5">Glycosyltransferase RgtA/B/C/D-like domain-containing protein</fullName>
    </recommendedName>
</protein>
<evidence type="ECO:0008006" key="5">
    <source>
        <dbReference type="Google" id="ProtNLM"/>
    </source>
</evidence>
<dbReference type="EMBL" id="CP116942">
    <property type="protein sequence ID" value="WCO65898.1"/>
    <property type="molecule type" value="Genomic_DNA"/>
</dbReference>
<feature type="transmembrane region" description="Helical" evidence="2">
    <location>
        <begin position="338"/>
        <end position="358"/>
    </location>
</feature>
<feature type="transmembrane region" description="Helical" evidence="2">
    <location>
        <begin position="117"/>
        <end position="136"/>
    </location>
</feature>
<evidence type="ECO:0000313" key="4">
    <source>
        <dbReference type="Proteomes" id="UP001216390"/>
    </source>
</evidence>
<dbReference type="AlphaFoldDB" id="A0AAE9Y7K9"/>
<keyword evidence="4" id="KW-1185">Reference proteome</keyword>